<organism evidence="1">
    <name type="scientific">Zea mays</name>
    <name type="common">Maize</name>
    <dbReference type="NCBI Taxonomy" id="4577"/>
    <lineage>
        <taxon>Eukaryota</taxon>
        <taxon>Viridiplantae</taxon>
        <taxon>Streptophyta</taxon>
        <taxon>Embryophyta</taxon>
        <taxon>Tracheophyta</taxon>
        <taxon>Spermatophyta</taxon>
        <taxon>Magnoliopsida</taxon>
        <taxon>Liliopsida</taxon>
        <taxon>Poales</taxon>
        <taxon>Poaceae</taxon>
        <taxon>PACMAD clade</taxon>
        <taxon>Panicoideae</taxon>
        <taxon>Andropogonodae</taxon>
        <taxon>Andropogoneae</taxon>
        <taxon>Tripsacinae</taxon>
        <taxon>Zea</taxon>
    </lineage>
</organism>
<name>C0HGY9_MAIZE</name>
<accession>C0HGY9</accession>
<sequence length="139" mass="16130">MMHQERKQTASMPLWTSARWCAQAASYRAGGLEHRRRRFQVLDKHYGSSFKETTRDFLFCLAALTNTMERHAGAHHGLRTSCSPLRQATLMRLNSLHSVIKSPHFIWHRLIKRRICSVVNMDKLSRYSPLTPFSSNTCL</sequence>
<dbReference type="AlphaFoldDB" id="C0HGY9"/>
<protein>
    <submittedName>
        <fullName evidence="1">Uncharacterized protein</fullName>
    </submittedName>
</protein>
<reference evidence="1" key="1">
    <citation type="journal article" date="2009" name="PLoS Genet.">
        <title>Sequencing, mapping, and analysis of 27,455 maize full-length cDNAs.</title>
        <authorList>
            <person name="Soderlund C."/>
            <person name="Descour A."/>
            <person name="Kudrna D."/>
            <person name="Bomhoff M."/>
            <person name="Boyd L."/>
            <person name="Currie J."/>
            <person name="Angelova A."/>
            <person name="Collura K."/>
            <person name="Wissotski M."/>
            <person name="Ashley E."/>
            <person name="Morrow D."/>
            <person name="Fernandes J."/>
            <person name="Walbot V."/>
            <person name="Yu Y."/>
        </authorList>
    </citation>
    <scope>NUCLEOTIDE SEQUENCE</scope>
    <source>
        <strain evidence="1">B73</strain>
    </source>
</reference>
<proteinExistence type="evidence at transcript level"/>
<reference evidence="1" key="2">
    <citation type="submission" date="2012-06" db="EMBL/GenBank/DDBJ databases">
        <authorList>
            <person name="Yu Y."/>
            <person name="Currie J."/>
            <person name="Lomeli R."/>
            <person name="Angelova A."/>
            <person name="Collura K."/>
            <person name="Wissotski M."/>
            <person name="Campos D."/>
            <person name="Kudrna D."/>
            <person name="Golser W."/>
            <person name="Ashely E."/>
            <person name="Descour A."/>
            <person name="Fernandes J."/>
            <person name="Soderlund C."/>
            <person name="Walbot V."/>
        </authorList>
    </citation>
    <scope>NUCLEOTIDE SEQUENCE</scope>
    <source>
        <strain evidence="1">B73</strain>
    </source>
</reference>
<evidence type="ECO:0000313" key="1">
    <source>
        <dbReference type="EMBL" id="ACN26292.1"/>
    </source>
</evidence>
<dbReference type="EMBL" id="BT061595">
    <property type="protein sequence ID" value="ACN26292.1"/>
    <property type="molecule type" value="mRNA"/>
</dbReference>